<dbReference type="Gene3D" id="3.50.50.60">
    <property type="entry name" value="FAD/NAD(P)-binding domain"/>
    <property type="match status" value="1"/>
</dbReference>
<protein>
    <submittedName>
        <fullName evidence="2">NAD(P)/FAD-dependent oxidoreductase</fullName>
    </submittedName>
</protein>
<dbReference type="InterPro" id="IPR036188">
    <property type="entry name" value="FAD/NAD-bd_sf"/>
</dbReference>
<dbReference type="PRINTS" id="PR00368">
    <property type="entry name" value="FADPNR"/>
</dbReference>
<dbReference type="OMA" id="HMVGDRM"/>
<feature type="domain" description="FAD/NAD(P)-binding" evidence="1">
    <location>
        <begin position="3"/>
        <end position="312"/>
    </location>
</feature>
<dbReference type="EMBL" id="DUJS01000002">
    <property type="protein sequence ID" value="HII69923.1"/>
    <property type="molecule type" value="Genomic_DNA"/>
</dbReference>
<organism evidence="2 3">
    <name type="scientific">Methanopyrus kandleri</name>
    <dbReference type="NCBI Taxonomy" id="2320"/>
    <lineage>
        <taxon>Archaea</taxon>
        <taxon>Methanobacteriati</taxon>
        <taxon>Methanobacteriota</taxon>
        <taxon>Methanomada group</taxon>
        <taxon>Methanopyri</taxon>
        <taxon>Methanopyrales</taxon>
        <taxon>Methanopyraceae</taxon>
        <taxon>Methanopyrus</taxon>
    </lineage>
</organism>
<dbReference type="Proteomes" id="UP000619545">
    <property type="component" value="Unassembled WGS sequence"/>
</dbReference>
<evidence type="ECO:0000259" key="1">
    <source>
        <dbReference type="Pfam" id="PF07992"/>
    </source>
</evidence>
<dbReference type="AlphaFoldDB" id="A0A832TBS7"/>
<dbReference type="SUPFAM" id="SSF51905">
    <property type="entry name" value="FAD/NAD(P)-binding domain"/>
    <property type="match status" value="1"/>
</dbReference>
<dbReference type="GO" id="GO:0003955">
    <property type="term" value="F:NAD(P)H dehydrogenase (quinone) activity"/>
    <property type="evidence" value="ECO:0007669"/>
    <property type="project" value="TreeGrafter"/>
</dbReference>
<proteinExistence type="predicted"/>
<dbReference type="PANTHER" id="PTHR43014">
    <property type="entry name" value="MERCURIC REDUCTASE"/>
    <property type="match status" value="1"/>
</dbReference>
<accession>A0A832TBS7</accession>
<evidence type="ECO:0000313" key="2">
    <source>
        <dbReference type="EMBL" id="HII69923.1"/>
    </source>
</evidence>
<dbReference type="PRINTS" id="PR00411">
    <property type="entry name" value="PNDRDTASEI"/>
</dbReference>
<dbReference type="GO" id="GO:0050660">
    <property type="term" value="F:flavin adenine dinucleotide binding"/>
    <property type="evidence" value="ECO:0007669"/>
    <property type="project" value="TreeGrafter"/>
</dbReference>
<sequence length="434" mass="46790">MDVVIGAGPAGRTYAMILAEAGHEVLLLDRNGKEGTGGKCLNEACVVLGALIEAARLVVWAKLGIPGVELDVGDINFRRLTRSVRKVVETIRQRLIKETERAGVEILRAEAVKVDESLNVYTKDGDVLEADRVLIATGSRPAIPEVEGVDSDAVFTFREILEMEVPSELCVVGGGPTALESAFAFAALGSEVVLAYRSRILPNAPEEVRREILKDLELVGVNAVRAGELRAIRETSSGVECRFERGATVADAVLLATGLEPNSDIAANSGLPLRKDGSVVVDDGMRTPRDGVYAAGDVTGPPYLTPVARYEGTVAALNALGKNVRRGNPPAPRVIRLFRDFGRLELRGIDWEGSLPTPVGGPAFWMLHHGIKGKMVCRKRGVTTEAFIVAPRIAPMLPYPRCVEPDWRLIEVHPTPDPVIGLLKQLGLRRTLGE</sequence>
<comment type="caution">
    <text evidence="2">The sequence shown here is derived from an EMBL/GenBank/DDBJ whole genome shotgun (WGS) entry which is preliminary data.</text>
</comment>
<dbReference type="GeneID" id="1476950"/>
<dbReference type="InterPro" id="IPR023753">
    <property type="entry name" value="FAD/NAD-binding_dom"/>
</dbReference>
<reference evidence="2" key="1">
    <citation type="journal article" date="2020" name="bioRxiv">
        <title>A rank-normalized archaeal taxonomy based on genome phylogeny resolves widespread incomplete and uneven classifications.</title>
        <authorList>
            <person name="Rinke C."/>
            <person name="Chuvochina M."/>
            <person name="Mussig A.J."/>
            <person name="Chaumeil P.-A."/>
            <person name="Waite D.W."/>
            <person name="Whitman W.B."/>
            <person name="Parks D.H."/>
            <person name="Hugenholtz P."/>
        </authorList>
    </citation>
    <scope>NUCLEOTIDE SEQUENCE</scope>
    <source>
        <strain evidence="2">UBA8853</strain>
    </source>
</reference>
<gene>
    <name evidence="2" type="ORF">HA336_01655</name>
</gene>
<dbReference type="Pfam" id="PF07992">
    <property type="entry name" value="Pyr_redox_2"/>
    <property type="match status" value="1"/>
</dbReference>
<name>A0A832TBS7_9EURY</name>
<dbReference type="RefSeq" id="WP_011019217.1">
    <property type="nucleotide sequence ID" value="NZ_DUJS01000002.1"/>
</dbReference>
<evidence type="ECO:0000313" key="3">
    <source>
        <dbReference type="Proteomes" id="UP000619545"/>
    </source>
</evidence>
<dbReference type="PANTHER" id="PTHR43014:SF2">
    <property type="entry name" value="MERCURIC REDUCTASE"/>
    <property type="match status" value="1"/>
</dbReference>